<dbReference type="PANTHER" id="PTHR16166">
    <property type="entry name" value="VACUOLAR PROTEIN SORTING-ASSOCIATED PROTEIN VPS13"/>
    <property type="match status" value="1"/>
</dbReference>
<keyword evidence="4" id="KW-1185">Reference proteome</keyword>
<keyword evidence="1" id="KW-0813">Transport</keyword>
<dbReference type="InterPro" id="IPR026847">
    <property type="entry name" value="VPS13"/>
</dbReference>
<comment type="caution">
    <text evidence="3">The sequence shown here is derived from an EMBL/GenBank/DDBJ whole genome shotgun (WGS) entry which is preliminary data.</text>
</comment>
<feature type="domain" description="Chorein N-terminal" evidence="2">
    <location>
        <begin position="1"/>
        <end position="405"/>
    </location>
</feature>
<dbReference type="EMBL" id="JACVVK020000107">
    <property type="protein sequence ID" value="KAK7492083.1"/>
    <property type="molecule type" value="Genomic_DNA"/>
</dbReference>
<accession>A0ABD0KXQ9</accession>
<evidence type="ECO:0000313" key="4">
    <source>
        <dbReference type="Proteomes" id="UP001519460"/>
    </source>
</evidence>
<organism evidence="3 4">
    <name type="scientific">Batillaria attramentaria</name>
    <dbReference type="NCBI Taxonomy" id="370345"/>
    <lineage>
        <taxon>Eukaryota</taxon>
        <taxon>Metazoa</taxon>
        <taxon>Spiralia</taxon>
        <taxon>Lophotrochozoa</taxon>
        <taxon>Mollusca</taxon>
        <taxon>Gastropoda</taxon>
        <taxon>Caenogastropoda</taxon>
        <taxon>Sorbeoconcha</taxon>
        <taxon>Cerithioidea</taxon>
        <taxon>Batillariidae</taxon>
        <taxon>Batillaria</taxon>
    </lineage>
</organism>
<evidence type="ECO:0000256" key="1">
    <source>
        <dbReference type="ARBA" id="ARBA00022448"/>
    </source>
</evidence>
<dbReference type="Proteomes" id="UP001519460">
    <property type="component" value="Unassembled WGS sequence"/>
</dbReference>
<reference evidence="3 4" key="1">
    <citation type="journal article" date="2023" name="Sci. Data">
        <title>Genome assembly of the Korean intertidal mud-creeper Batillaria attramentaria.</title>
        <authorList>
            <person name="Patra A.K."/>
            <person name="Ho P.T."/>
            <person name="Jun S."/>
            <person name="Lee S.J."/>
            <person name="Kim Y."/>
            <person name="Won Y.J."/>
        </authorList>
    </citation>
    <scope>NUCLEOTIDE SEQUENCE [LARGE SCALE GENOMIC DNA]</scope>
    <source>
        <strain evidence="3">Wonlab-2016</strain>
    </source>
</reference>
<dbReference type="InterPro" id="IPR026854">
    <property type="entry name" value="VPS13_N"/>
</dbReference>
<sequence>MFESLVASLLNKYIGKYVTNIDSSNLSVSVFNGDVELSDLQLRPEALAELNLPIEVKAGYVGHLKLDIPWTNLFSADIDVAIENVYILAGPITDRQYEPERERQLQNAIKRQLLEALEKTPFQDVASKADEDPTLFEKLTQNLINRIQVSIRHIHVRYEDTVTNPDHPFACGVMLKQILLCSTDAKWEPKGSCTSPNMLHKLLKLDDLSVYWNPYIPEQHLLRSRLNTDGWRNLLRMSIDSHNIFEEEFDFIIEPVAAQARLIVCTENGFTLPRVFADFTIEEIEVLLSRQQFLNLLTLHDSFQMMRINQRYRKYHPNVPLKVSPRSWWIYAYTAVLEEVIRPFSWERIKEHRARYKKYKSLYKKSLEQGDQESLRSKLWELEEALDVTNILIARQQARLEVSATSGSVF</sequence>
<dbReference type="PANTHER" id="PTHR16166:SF146">
    <property type="entry name" value="VACUOLAR PROTEIN SORTING-ASSOCIATED PROTEIN 13A-LIKE ISOFORM X1"/>
    <property type="match status" value="1"/>
</dbReference>
<gene>
    <name evidence="3" type="ORF">BaRGS_00016747</name>
</gene>
<proteinExistence type="predicted"/>
<dbReference type="Pfam" id="PF12624">
    <property type="entry name" value="VPS13_N"/>
    <property type="match status" value="1"/>
</dbReference>
<evidence type="ECO:0000259" key="2">
    <source>
        <dbReference type="Pfam" id="PF12624"/>
    </source>
</evidence>
<dbReference type="AlphaFoldDB" id="A0ABD0KXQ9"/>
<protein>
    <recommendedName>
        <fullName evidence="2">Chorein N-terminal domain-containing protein</fullName>
    </recommendedName>
</protein>
<evidence type="ECO:0000313" key="3">
    <source>
        <dbReference type="EMBL" id="KAK7492083.1"/>
    </source>
</evidence>
<name>A0ABD0KXQ9_9CAEN</name>